<dbReference type="SUPFAM" id="SSF50891">
    <property type="entry name" value="Cyclophilin-like"/>
    <property type="match status" value="1"/>
</dbReference>
<feature type="signal peptide" evidence="2">
    <location>
        <begin position="1"/>
        <end position="27"/>
    </location>
</feature>
<dbReference type="GO" id="GO:0003755">
    <property type="term" value="F:peptidyl-prolyl cis-trans isomerase activity"/>
    <property type="evidence" value="ECO:0007669"/>
    <property type="project" value="UniProtKB-UniRule"/>
</dbReference>
<keyword evidence="2 4" id="KW-0413">Isomerase</keyword>
<comment type="function">
    <text evidence="1 2">PPIases accelerate the folding of proteins. It catalyzes the cis-trans isomerization of proline imidic peptide bonds in oligopeptides.</text>
</comment>
<dbReference type="RefSeq" id="WP_156214281.1">
    <property type="nucleotide sequence ID" value="NZ_WOFH01000001.1"/>
</dbReference>
<evidence type="ECO:0000256" key="1">
    <source>
        <dbReference type="ARBA" id="ARBA00002388"/>
    </source>
</evidence>
<organism evidence="4 5">
    <name type="scientific">Actinomadura litoris</name>
    <dbReference type="NCBI Taxonomy" id="2678616"/>
    <lineage>
        <taxon>Bacteria</taxon>
        <taxon>Bacillati</taxon>
        <taxon>Actinomycetota</taxon>
        <taxon>Actinomycetes</taxon>
        <taxon>Streptosporangiales</taxon>
        <taxon>Thermomonosporaceae</taxon>
        <taxon>Actinomadura</taxon>
    </lineage>
</organism>
<dbReference type="Pfam" id="PF00160">
    <property type="entry name" value="Pro_isomerase"/>
    <property type="match status" value="1"/>
</dbReference>
<keyword evidence="5" id="KW-1185">Reference proteome</keyword>
<dbReference type="EMBL" id="WOFH01000001">
    <property type="protein sequence ID" value="MUN35323.1"/>
    <property type="molecule type" value="Genomic_DNA"/>
</dbReference>
<reference evidence="4 5" key="1">
    <citation type="submission" date="2019-11" db="EMBL/GenBank/DDBJ databases">
        <authorList>
            <person name="Cao P."/>
        </authorList>
    </citation>
    <scope>NUCLEOTIDE SEQUENCE [LARGE SCALE GENOMIC DNA]</scope>
    <source>
        <strain evidence="4 5">NEAU-AAG5</strain>
    </source>
</reference>
<dbReference type="Gene3D" id="2.40.100.10">
    <property type="entry name" value="Cyclophilin-like"/>
    <property type="match status" value="1"/>
</dbReference>
<comment type="caution">
    <text evidence="4">The sequence shown here is derived from an EMBL/GenBank/DDBJ whole genome shotgun (WGS) entry which is preliminary data.</text>
</comment>
<dbReference type="InterPro" id="IPR029000">
    <property type="entry name" value="Cyclophilin-like_dom_sf"/>
</dbReference>
<accession>A0A7K1KT39</accession>
<evidence type="ECO:0000256" key="2">
    <source>
        <dbReference type="RuleBase" id="RU363019"/>
    </source>
</evidence>
<comment type="similarity">
    <text evidence="2">Belongs to the cyclophilin-type PPIase family.</text>
</comment>
<dbReference type="InterPro" id="IPR002130">
    <property type="entry name" value="Cyclophilin-type_PPIase_dom"/>
</dbReference>
<protein>
    <recommendedName>
        <fullName evidence="2">Peptidyl-prolyl cis-trans isomerase</fullName>
        <shortName evidence="2">PPIase</shortName>
        <ecNumber evidence="2">5.2.1.8</ecNumber>
    </recommendedName>
</protein>
<proteinExistence type="inferred from homology"/>
<dbReference type="PANTHER" id="PTHR45625:SF3">
    <property type="entry name" value="PEPTIDYL-PROLYL CIS-TRANS ISOMERASE B-RELATED"/>
    <property type="match status" value="1"/>
</dbReference>
<keyword evidence="2" id="KW-0697">Rotamase</keyword>
<sequence>MRPRWTVTAPLAAAVAAALVPAGAAQAAPASPGHGGKQVRCVFTPTPDNPAAKPVRAPRSKARAHGKVDVVLITNFGAVSIRMDRGNAPCAVHNFASLTRQRFYDRTRCWRLTNSARLGVLQCGDIYAAEKGGPGYEFDDELTGKETYPRGTVAMGNWGPDTNGSQFFLVHSRADIPPAYTVLGKVTHGLGVLDRIVKGGIKPGGSSPQDGEPAKPVKIYKVFARG</sequence>
<name>A0A7K1KT39_9ACTN</name>
<dbReference type="EC" id="5.2.1.8" evidence="2"/>
<dbReference type="InterPro" id="IPR044666">
    <property type="entry name" value="Cyclophilin_A-like"/>
</dbReference>
<dbReference type="PANTHER" id="PTHR45625">
    <property type="entry name" value="PEPTIDYL-PROLYL CIS-TRANS ISOMERASE-RELATED"/>
    <property type="match status" value="1"/>
</dbReference>
<evidence type="ECO:0000259" key="3">
    <source>
        <dbReference type="PROSITE" id="PS50072"/>
    </source>
</evidence>
<evidence type="ECO:0000313" key="5">
    <source>
        <dbReference type="Proteomes" id="UP000432015"/>
    </source>
</evidence>
<dbReference type="PRINTS" id="PR00153">
    <property type="entry name" value="CSAPPISMRASE"/>
</dbReference>
<comment type="catalytic activity">
    <reaction evidence="2">
        <text>[protein]-peptidylproline (omega=180) = [protein]-peptidylproline (omega=0)</text>
        <dbReference type="Rhea" id="RHEA:16237"/>
        <dbReference type="Rhea" id="RHEA-COMP:10747"/>
        <dbReference type="Rhea" id="RHEA-COMP:10748"/>
        <dbReference type="ChEBI" id="CHEBI:83833"/>
        <dbReference type="ChEBI" id="CHEBI:83834"/>
        <dbReference type="EC" id="5.2.1.8"/>
    </reaction>
</comment>
<feature type="chain" id="PRO_5029937729" description="Peptidyl-prolyl cis-trans isomerase" evidence="2">
    <location>
        <begin position="28"/>
        <end position="226"/>
    </location>
</feature>
<evidence type="ECO:0000313" key="4">
    <source>
        <dbReference type="EMBL" id="MUN35323.1"/>
    </source>
</evidence>
<dbReference type="AlphaFoldDB" id="A0A7K1KT39"/>
<keyword evidence="2" id="KW-0732">Signal</keyword>
<gene>
    <name evidence="4" type="ORF">GNZ18_01710</name>
</gene>
<dbReference type="Proteomes" id="UP000432015">
    <property type="component" value="Unassembled WGS sequence"/>
</dbReference>
<feature type="domain" description="PPIase cyclophilin-type" evidence="3">
    <location>
        <begin position="77"/>
        <end position="224"/>
    </location>
</feature>
<dbReference type="PROSITE" id="PS50072">
    <property type="entry name" value="CSA_PPIASE_2"/>
    <property type="match status" value="1"/>
</dbReference>